<feature type="transmembrane region" description="Helical" evidence="5">
    <location>
        <begin position="60"/>
        <end position="87"/>
    </location>
</feature>
<dbReference type="PANTHER" id="PTHR35814:SF1">
    <property type="entry name" value="GLUTATHIONE S-TRANSFERASE-RELATED"/>
    <property type="match status" value="1"/>
</dbReference>
<proteinExistence type="predicted"/>
<dbReference type="Pfam" id="PF01124">
    <property type="entry name" value="MAPEG"/>
    <property type="match status" value="1"/>
</dbReference>
<dbReference type="PATRIC" id="fig|1280946.3.peg.3573"/>
<comment type="caution">
    <text evidence="6">The sequence shown here is derived from an EMBL/GenBank/DDBJ whole genome shotgun (WGS) entry which is preliminary data.</text>
</comment>
<reference evidence="6 7" key="1">
    <citation type="journal article" date="2014" name="Antonie Van Leeuwenhoek">
        <title>Hyphomonas beringensis sp. nov. and Hyphomonas chukchiensis sp. nov., isolated from surface seawater of the Bering Sea and Chukchi Sea.</title>
        <authorList>
            <person name="Li C."/>
            <person name="Lai Q."/>
            <person name="Li G."/>
            <person name="Dong C."/>
            <person name="Wang J."/>
            <person name="Liao Y."/>
            <person name="Shao Z."/>
        </authorList>
    </citation>
    <scope>NUCLEOTIDE SEQUENCE [LARGE SCALE GENOMIC DNA]</scope>
    <source>
        <strain evidence="6 7">25B14_1</strain>
    </source>
</reference>
<evidence type="ECO:0000256" key="1">
    <source>
        <dbReference type="ARBA" id="ARBA00004370"/>
    </source>
</evidence>
<dbReference type="SUPFAM" id="SSF161084">
    <property type="entry name" value="MAPEG domain-like"/>
    <property type="match status" value="1"/>
</dbReference>
<evidence type="ECO:0000256" key="4">
    <source>
        <dbReference type="ARBA" id="ARBA00023136"/>
    </source>
</evidence>
<dbReference type="AlphaFoldDB" id="A0A062TYK5"/>
<dbReference type="InterPro" id="IPR001129">
    <property type="entry name" value="Membr-assoc_MAPEG"/>
</dbReference>
<feature type="transmembrane region" description="Helical" evidence="5">
    <location>
        <begin position="108"/>
        <end position="130"/>
    </location>
</feature>
<sequence length="133" mass="13490">MTAMAAATLYVGLFALLMLVLKANVARVRAKEKVMFGDGDNDAMLRAIRVQGNAVEDVPIVLIGLVALGAMAAPVWAVHGLGAAFLLGRVLHAVGLGGSSGSSMGRMVGTLLSAVVLLLTAGLCVGMAVAQVF</sequence>
<dbReference type="PANTHER" id="PTHR35814">
    <property type="match status" value="1"/>
</dbReference>
<evidence type="ECO:0000256" key="2">
    <source>
        <dbReference type="ARBA" id="ARBA00022692"/>
    </source>
</evidence>
<keyword evidence="4 5" id="KW-0472">Membrane</keyword>
<dbReference type="STRING" id="1280946.HY29_07355"/>
<protein>
    <recommendedName>
        <fullName evidence="8">Glutathione S-transferase</fullName>
    </recommendedName>
</protein>
<evidence type="ECO:0000313" key="7">
    <source>
        <dbReference type="Proteomes" id="UP000027037"/>
    </source>
</evidence>
<dbReference type="GO" id="GO:0016020">
    <property type="term" value="C:membrane"/>
    <property type="evidence" value="ECO:0007669"/>
    <property type="project" value="UniProtKB-SubCell"/>
</dbReference>
<dbReference type="RefSeq" id="WP_034799816.1">
    <property type="nucleotide sequence ID" value="NZ_AWFF01000109.1"/>
</dbReference>
<evidence type="ECO:0000256" key="5">
    <source>
        <dbReference type="SAM" id="Phobius"/>
    </source>
</evidence>
<accession>A0A062TYK5</accession>
<name>A0A062TYK5_9PROT</name>
<dbReference type="Proteomes" id="UP000027037">
    <property type="component" value="Unassembled WGS sequence"/>
</dbReference>
<dbReference type="EMBL" id="AWFF01000109">
    <property type="protein sequence ID" value="KCZ50573.1"/>
    <property type="molecule type" value="Genomic_DNA"/>
</dbReference>
<organism evidence="6 7">
    <name type="scientific">Hyphomonas beringensis</name>
    <dbReference type="NCBI Taxonomy" id="1280946"/>
    <lineage>
        <taxon>Bacteria</taxon>
        <taxon>Pseudomonadati</taxon>
        <taxon>Pseudomonadota</taxon>
        <taxon>Alphaproteobacteria</taxon>
        <taxon>Hyphomonadales</taxon>
        <taxon>Hyphomonadaceae</taxon>
        <taxon>Hyphomonas</taxon>
    </lineage>
</organism>
<evidence type="ECO:0008006" key="8">
    <source>
        <dbReference type="Google" id="ProtNLM"/>
    </source>
</evidence>
<dbReference type="InterPro" id="IPR023352">
    <property type="entry name" value="MAPEG-like_dom_sf"/>
</dbReference>
<keyword evidence="2 5" id="KW-0812">Transmembrane</keyword>
<comment type="subcellular location">
    <subcellularLocation>
        <location evidence="1">Membrane</location>
    </subcellularLocation>
</comment>
<dbReference type="OrthoDB" id="7630838at2"/>
<dbReference type="eggNOG" id="COG3788">
    <property type="taxonomic scope" value="Bacteria"/>
</dbReference>
<keyword evidence="3 5" id="KW-1133">Transmembrane helix</keyword>
<evidence type="ECO:0000313" key="6">
    <source>
        <dbReference type="EMBL" id="KCZ50573.1"/>
    </source>
</evidence>
<keyword evidence="7" id="KW-1185">Reference proteome</keyword>
<dbReference type="Gene3D" id="1.20.120.550">
    <property type="entry name" value="Membrane associated eicosanoid/glutathione metabolism-like domain"/>
    <property type="match status" value="1"/>
</dbReference>
<evidence type="ECO:0000256" key="3">
    <source>
        <dbReference type="ARBA" id="ARBA00022989"/>
    </source>
</evidence>
<gene>
    <name evidence="6" type="ORF">HY29_07355</name>
</gene>